<sequence>MYPEFSPLWDYEGVDAEKAKAMMAHLRTLIDSSQTKDFIGRSFAQEGKTYVISEADDFEYKDPIDQSIAKNQGIRIIMKDGSRIVFRLSGTSSSGATVRMYIDNYIDDPSTFRQDAQAVLKPFVRIALEISKLTEFTGRDAPTVIT</sequence>
<reference evidence="4 5" key="1">
    <citation type="journal article" date="2017" name="PLoS Biol.">
        <title>The sea cucumber genome provides insights into morphological evolution and visceral regeneration.</title>
        <authorList>
            <person name="Zhang X."/>
            <person name="Sun L."/>
            <person name="Yuan J."/>
            <person name="Sun Y."/>
            <person name="Gao Y."/>
            <person name="Zhang L."/>
            <person name="Li S."/>
            <person name="Dai H."/>
            <person name="Hamel J.F."/>
            <person name="Liu C."/>
            <person name="Yu Y."/>
            <person name="Liu S."/>
            <person name="Lin W."/>
            <person name="Guo K."/>
            <person name="Jin S."/>
            <person name="Xu P."/>
            <person name="Storey K.B."/>
            <person name="Huan P."/>
            <person name="Zhang T."/>
            <person name="Zhou Y."/>
            <person name="Zhang J."/>
            <person name="Lin C."/>
            <person name="Li X."/>
            <person name="Xing L."/>
            <person name="Huo D."/>
            <person name="Sun M."/>
            <person name="Wang L."/>
            <person name="Mercier A."/>
            <person name="Li F."/>
            <person name="Yang H."/>
            <person name="Xiang J."/>
        </authorList>
    </citation>
    <scope>NUCLEOTIDE SEQUENCE [LARGE SCALE GENOMIC DNA]</scope>
    <source>
        <strain evidence="4">Shaxun</strain>
        <tissue evidence="4">Muscle</tissue>
    </source>
</reference>
<dbReference type="AlphaFoldDB" id="A0A2G8JSN7"/>
<evidence type="ECO:0000256" key="3">
    <source>
        <dbReference type="ARBA" id="ARBA00023235"/>
    </source>
</evidence>
<evidence type="ECO:0000256" key="2">
    <source>
        <dbReference type="ARBA" id="ARBA00022842"/>
    </source>
</evidence>
<dbReference type="Proteomes" id="UP000230750">
    <property type="component" value="Unassembled WGS sequence"/>
</dbReference>
<dbReference type="GO" id="GO:0004614">
    <property type="term" value="F:phosphoglucomutase activity"/>
    <property type="evidence" value="ECO:0007669"/>
    <property type="project" value="InterPro"/>
</dbReference>
<keyword evidence="2" id="KW-0460">Magnesium</keyword>
<evidence type="ECO:0000313" key="4">
    <source>
        <dbReference type="EMBL" id="PIK38781.1"/>
    </source>
</evidence>
<dbReference type="InterPro" id="IPR036900">
    <property type="entry name" value="A-D-PHexomutase_C_sf"/>
</dbReference>
<dbReference type="STRING" id="307972.A0A2G8JSN7"/>
<dbReference type="SUPFAM" id="SSF55957">
    <property type="entry name" value="Phosphoglucomutase, C-terminal domain"/>
    <property type="match status" value="1"/>
</dbReference>
<dbReference type="InterPro" id="IPR045244">
    <property type="entry name" value="PGM"/>
</dbReference>
<protein>
    <submittedName>
        <fullName evidence="4">Putative phosphoglucomutase</fullName>
    </submittedName>
</protein>
<dbReference type="Pfam" id="PF24947">
    <property type="entry name" value="PGM1_C_vert_fung"/>
    <property type="match status" value="1"/>
</dbReference>
<proteinExistence type="predicted"/>
<keyword evidence="3" id="KW-0413">Isomerase</keyword>
<dbReference type="GO" id="GO:0046872">
    <property type="term" value="F:metal ion binding"/>
    <property type="evidence" value="ECO:0007669"/>
    <property type="project" value="UniProtKB-KW"/>
</dbReference>
<keyword evidence="5" id="KW-1185">Reference proteome</keyword>
<dbReference type="PANTHER" id="PTHR22573:SF2">
    <property type="entry name" value="PHOSPHOGLUCOMUTASE"/>
    <property type="match status" value="1"/>
</dbReference>
<comment type="caution">
    <text evidence="4">The sequence shown here is derived from an EMBL/GenBank/DDBJ whole genome shotgun (WGS) entry which is preliminary data.</text>
</comment>
<organism evidence="4 5">
    <name type="scientific">Stichopus japonicus</name>
    <name type="common">Sea cucumber</name>
    <dbReference type="NCBI Taxonomy" id="307972"/>
    <lineage>
        <taxon>Eukaryota</taxon>
        <taxon>Metazoa</taxon>
        <taxon>Echinodermata</taxon>
        <taxon>Eleutherozoa</taxon>
        <taxon>Echinozoa</taxon>
        <taxon>Holothuroidea</taxon>
        <taxon>Aspidochirotacea</taxon>
        <taxon>Aspidochirotida</taxon>
        <taxon>Stichopodidae</taxon>
        <taxon>Apostichopus</taxon>
    </lineage>
</organism>
<dbReference type="PANTHER" id="PTHR22573">
    <property type="entry name" value="PHOSPHOHEXOMUTASE FAMILY MEMBER"/>
    <property type="match status" value="1"/>
</dbReference>
<keyword evidence="1" id="KW-0479">Metal-binding</keyword>
<dbReference type="FunFam" id="3.30.310.50:FF:000002">
    <property type="entry name" value="Phosphoglucomutase 5"/>
    <property type="match status" value="1"/>
</dbReference>
<gene>
    <name evidence="4" type="ORF">BSL78_24376</name>
</gene>
<dbReference type="OrthoDB" id="2291at2759"/>
<dbReference type="EMBL" id="MRZV01001314">
    <property type="protein sequence ID" value="PIK38781.1"/>
    <property type="molecule type" value="Genomic_DNA"/>
</dbReference>
<dbReference type="GO" id="GO:0005829">
    <property type="term" value="C:cytosol"/>
    <property type="evidence" value="ECO:0007669"/>
    <property type="project" value="TreeGrafter"/>
</dbReference>
<dbReference type="Gene3D" id="3.30.310.50">
    <property type="entry name" value="Alpha-D-phosphohexomutase, C-terminal domain"/>
    <property type="match status" value="1"/>
</dbReference>
<dbReference type="GO" id="GO:0005975">
    <property type="term" value="P:carbohydrate metabolic process"/>
    <property type="evidence" value="ECO:0007669"/>
    <property type="project" value="InterPro"/>
</dbReference>
<accession>A0A2G8JSN7</accession>
<evidence type="ECO:0000313" key="5">
    <source>
        <dbReference type="Proteomes" id="UP000230750"/>
    </source>
</evidence>
<name>A0A2G8JSN7_STIJA</name>
<evidence type="ECO:0000256" key="1">
    <source>
        <dbReference type="ARBA" id="ARBA00022723"/>
    </source>
</evidence>